<keyword evidence="1" id="KW-0472">Membrane</keyword>
<reference evidence="2 3" key="1">
    <citation type="submission" date="2020-04" db="EMBL/GenBank/DDBJ databases">
        <title>Complete genome sequence of Spiroplasma platyhelix ATCC 51748, an insect isolate.</title>
        <authorList>
            <person name="Green E.A."/>
            <person name="Klassen J.L."/>
        </authorList>
    </citation>
    <scope>NUCLEOTIDE SEQUENCE [LARGE SCALE GENOMIC DNA]</scope>
    <source>
        <strain evidence="2 3">PALS-1</strain>
    </source>
</reference>
<protein>
    <submittedName>
        <fullName evidence="2">ECF transporter S component</fullName>
    </submittedName>
</protein>
<keyword evidence="3" id="KW-1185">Reference proteome</keyword>
<comment type="caution">
    <text evidence="2">The sequence shown here is derived from an EMBL/GenBank/DDBJ whole genome shotgun (WGS) entry which is preliminary data.</text>
</comment>
<dbReference type="EMBL" id="JAAVVK010000002">
    <property type="protein sequence ID" value="NKE38507.1"/>
    <property type="molecule type" value="Genomic_DNA"/>
</dbReference>
<dbReference type="AlphaFoldDB" id="A0A846U4W9"/>
<feature type="transmembrane region" description="Helical" evidence="1">
    <location>
        <begin position="125"/>
        <end position="144"/>
    </location>
</feature>
<name>A0A846U4W9_9MOLU</name>
<evidence type="ECO:0000313" key="3">
    <source>
        <dbReference type="Proteomes" id="UP000584587"/>
    </source>
</evidence>
<feature type="transmembrane region" description="Helical" evidence="1">
    <location>
        <begin position="96"/>
        <end position="113"/>
    </location>
</feature>
<dbReference type="RefSeq" id="WP_168104989.1">
    <property type="nucleotide sequence ID" value="NZ_CP051215.1"/>
</dbReference>
<feature type="transmembrane region" description="Helical" evidence="1">
    <location>
        <begin position="164"/>
        <end position="188"/>
    </location>
</feature>
<keyword evidence="1" id="KW-0812">Transmembrane</keyword>
<feature type="transmembrane region" description="Helical" evidence="1">
    <location>
        <begin position="7"/>
        <end position="27"/>
    </location>
</feature>
<organism evidence="2 3">
    <name type="scientific">Spiroplasma platyhelix PALS-1</name>
    <dbReference type="NCBI Taxonomy" id="1276218"/>
    <lineage>
        <taxon>Bacteria</taxon>
        <taxon>Bacillati</taxon>
        <taxon>Mycoplasmatota</taxon>
        <taxon>Mollicutes</taxon>
        <taxon>Entomoplasmatales</taxon>
        <taxon>Spiroplasmataceae</taxon>
        <taxon>Spiroplasma</taxon>
    </lineage>
</organism>
<sequence length="192" mass="21863">MKINIHTLTINSFLLSIFLLFTLVPWLGYLPLGIFKITLMPILFLVSLEVFNLTTKTNLISCGILYGFLFGLSSLIQSVLYPSATAFIFINPLFSIVPRILMGTITGLIAFSIKNVNFNSLIEKFFLCFIATTFNTLFVFLFVYNLGPIIYSDQNELFEIFSWMILLTNYLPELILTALIFPPIALALKRIY</sequence>
<gene>
    <name evidence="2" type="ORF">HER12_01910</name>
</gene>
<dbReference type="Gene3D" id="1.10.1760.20">
    <property type="match status" value="1"/>
</dbReference>
<accession>A0A846U4W9</accession>
<feature type="transmembrane region" description="Helical" evidence="1">
    <location>
        <begin position="63"/>
        <end position="90"/>
    </location>
</feature>
<evidence type="ECO:0000313" key="2">
    <source>
        <dbReference type="EMBL" id="NKE38507.1"/>
    </source>
</evidence>
<feature type="transmembrane region" description="Helical" evidence="1">
    <location>
        <begin position="33"/>
        <end position="51"/>
    </location>
</feature>
<dbReference type="Proteomes" id="UP000584587">
    <property type="component" value="Unassembled WGS sequence"/>
</dbReference>
<proteinExistence type="predicted"/>
<keyword evidence="1" id="KW-1133">Transmembrane helix</keyword>
<evidence type="ECO:0000256" key="1">
    <source>
        <dbReference type="SAM" id="Phobius"/>
    </source>
</evidence>